<dbReference type="RefSeq" id="WP_347300848.1">
    <property type="nucleotide sequence ID" value="NZ_CP142433.1"/>
</dbReference>
<dbReference type="SMART" id="SM00257">
    <property type="entry name" value="LysM"/>
    <property type="match status" value="1"/>
</dbReference>
<evidence type="ECO:0000256" key="1">
    <source>
        <dbReference type="SAM" id="MobiDB-lite"/>
    </source>
</evidence>
<feature type="domain" description="LysM" evidence="2">
    <location>
        <begin position="50"/>
        <end position="95"/>
    </location>
</feature>
<evidence type="ECO:0000313" key="3">
    <source>
        <dbReference type="EMBL" id="XBC46604.1"/>
    </source>
</evidence>
<dbReference type="SUPFAM" id="SSF54106">
    <property type="entry name" value="LysM domain"/>
    <property type="match status" value="1"/>
</dbReference>
<dbReference type="Gene3D" id="3.10.350.10">
    <property type="entry name" value="LysM domain"/>
    <property type="match status" value="1"/>
</dbReference>
<organism evidence="3">
    <name type="scientific">Dolosigranulum savutiense</name>
    <dbReference type="NCBI Taxonomy" id="3110288"/>
    <lineage>
        <taxon>Bacteria</taxon>
        <taxon>Bacillati</taxon>
        <taxon>Bacillota</taxon>
        <taxon>Bacilli</taxon>
        <taxon>Lactobacillales</taxon>
        <taxon>Carnobacteriaceae</taxon>
        <taxon>Dolosigranulum</taxon>
    </lineage>
</organism>
<evidence type="ECO:0000259" key="2">
    <source>
        <dbReference type="PROSITE" id="PS51782"/>
    </source>
</evidence>
<reference evidence="3" key="1">
    <citation type="submission" date="2023-12" db="EMBL/GenBank/DDBJ databases">
        <title>Dolosigranulum savutii sp. nov. isolated from human upper respiratory samples collected in Botswana.</title>
        <authorList>
            <person name="Kelly M.S."/>
        </authorList>
    </citation>
    <scope>NUCLEOTIDE SEQUENCE</scope>
    <source>
        <strain evidence="3">MSK433</strain>
    </source>
</reference>
<accession>A0AB74TJ68</accession>
<name>A0AB74TJ68_9LACT</name>
<sequence length="231" mass="24876">MNLKKLVLGASFVGAGLLAVGTQETVQAAEWAPRTVEDVKADLQHDGNTSSYTVVYGDTLGVIASAVPEVDLASIVAINGIEDENLIFPGNELTFTTNDNGQVEEVTVSNGSGDQTYQVAPETAQTSEQFQSYQSEQASYAEQPAQQTEQVAQPTQSGSEAAAKEWIAQRESGGSYTATNGQYWGRYQLGSHLIQHGAGPAEQERVADQYVANRYGSWTNAKVAWQSQGWY</sequence>
<proteinExistence type="predicted"/>
<dbReference type="AlphaFoldDB" id="A0AB74TJ68"/>
<dbReference type="InterPro" id="IPR036779">
    <property type="entry name" value="LysM_dom_sf"/>
</dbReference>
<dbReference type="PROSITE" id="PS51782">
    <property type="entry name" value="LYSM"/>
    <property type="match status" value="1"/>
</dbReference>
<dbReference type="EMBL" id="CP142433">
    <property type="protein sequence ID" value="XBC46604.1"/>
    <property type="molecule type" value="Genomic_DNA"/>
</dbReference>
<dbReference type="CDD" id="cd00118">
    <property type="entry name" value="LysM"/>
    <property type="match status" value="1"/>
</dbReference>
<protein>
    <submittedName>
        <fullName evidence="3">LysM domain-containing protein</fullName>
    </submittedName>
</protein>
<dbReference type="InterPro" id="IPR018392">
    <property type="entry name" value="LysM"/>
</dbReference>
<dbReference type="Pfam" id="PF01476">
    <property type="entry name" value="LysM"/>
    <property type="match status" value="1"/>
</dbReference>
<feature type="region of interest" description="Disordered" evidence="1">
    <location>
        <begin position="121"/>
        <end position="149"/>
    </location>
</feature>
<gene>
    <name evidence="3" type="ORF">VUQ08_03050</name>
</gene>